<reference evidence="1" key="1">
    <citation type="submission" date="2023-07" db="EMBL/GenBank/DDBJ databases">
        <authorList>
            <consortium name="CYATHOMIX"/>
        </authorList>
    </citation>
    <scope>NUCLEOTIDE SEQUENCE</scope>
    <source>
        <strain evidence="1">N/A</strain>
    </source>
</reference>
<evidence type="ECO:0000313" key="2">
    <source>
        <dbReference type="Proteomes" id="UP001176961"/>
    </source>
</evidence>
<accession>A0AA36DQ50</accession>
<organism evidence="1 2">
    <name type="scientific">Cylicocyclus nassatus</name>
    <name type="common">Nematode worm</name>
    <dbReference type="NCBI Taxonomy" id="53992"/>
    <lineage>
        <taxon>Eukaryota</taxon>
        <taxon>Metazoa</taxon>
        <taxon>Ecdysozoa</taxon>
        <taxon>Nematoda</taxon>
        <taxon>Chromadorea</taxon>
        <taxon>Rhabditida</taxon>
        <taxon>Rhabditina</taxon>
        <taxon>Rhabditomorpha</taxon>
        <taxon>Strongyloidea</taxon>
        <taxon>Strongylidae</taxon>
        <taxon>Cylicocyclus</taxon>
    </lineage>
</organism>
<name>A0AA36DQ50_CYLNA</name>
<dbReference type="EMBL" id="CATQJL010000001">
    <property type="protein sequence ID" value="CAJ0591170.1"/>
    <property type="molecule type" value="Genomic_DNA"/>
</dbReference>
<proteinExistence type="predicted"/>
<sequence length="101" mass="11659">MQLLWMRQEKSGEQQGKWHSLIYPAGRPHFREAITYCERHRRCADSSSFLPSLSGGCRRLISMSEVIRCLCDLNSLRSRSSNSIKNCKRPIVAGQLWMKTS</sequence>
<keyword evidence="2" id="KW-1185">Reference proteome</keyword>
<evidence type="ECO:0000313" key="1">
    <source>
        <dbReference type="EMBL" id="CAJ0591170.1"/>
    </source>
</evidence>
<gene>
    <name evidence="1" type="ORF">CYNAS_LOCUS3153</name>
</gene>
<dbReference type="Proteomes" id="UP001176961">
    <property type="component" value="Unassembled WGS sequence"/>
</dbReference>
<protein>
    <submittedName>
        <fullName evidence="1">Uncharacterized protein</fullName>
    </submittedName>
</protein>
<dbReference type="AlphaFoldDB" id="A0AA36DQ50"/>
<comment type="caution">
    <text evidence="1">The sequence shown here is derived from an EMBL/GenBank/DDBJ whole genome shotgun (WGS) entry which is preliminary data.</text>
</comment>